<dbReference type="EMBL" id="AFNV02000017">
    <property type="protein sequence ID" value="ERJ18600.1"/>
    <property type="molecule type" value="Genomic_DNA"/>
</dbReference>
<name>U2EKZ8_9GAMM</name>
<dbReference type="Pfam" id="PF11948">
    <property type="entry name" value="DUF3465"/>
    <property type="match status" value="1"/>
</dbReference>
<evidence type="ECO:0000313" key="1">
    <source>
        <dbReference type="EMBL" id="ERJ18600.1"/>
    </source>
</evidence>
<protein>
    <recommendedName>
        <fullName evidence="3">DUF3465 domain-containing protein</fullName>
    </recommendedName>
</protein>
<dbReference type="STRING" id="1033802.SSPSH_002514"/>
<organism evidence="1 2">
    <name type="scientific">Salinisphaera shabanensis E1L3A</name>
    <dbReference type="NCBI Taxonomy" id="1033802"/>
    <lineage>
        <taxon>Bacteria</taxon>
        <taxon>Pseudomonadati</taxon>
        <taxon>Pseudomonadota</taxon>
        <taxon>Gammaproteobacteria</taxon>
        <taxon>Salinisphaerales</taxon>
        <taxon>Salinisphaeraceae</taxon>
        <taxon>Salinisphaera</taxon>
    </lineage>
</organism>
<keyword evidence="2" id="KW-1185">Reference proteome</keyword>
<dbReference type="InterPro" id="IPR021856">
    <property type="entry name" value="DUF3465"/>
</dbReference>
<gene>
    <name evidence="1" type="ORF">SSPSH_002514</name>
</gene>
<dbReference type="Proteomes" id="UP000006242">
    <property type="component" value="Unassembled WGS sequence"/>
</dbReference>
<sequence>MVNENDAVHNPDAALQRVVTVPIDRPAQCFTDATAARVDMKRFLLPIAIALVLIVGGERLLDDTQPGPAIEQSRRAPDAIARAFRNQADNVAVAGEGEVQSILADDTRGSQHQRFILRLSSGQTILIAHNIDIAPRLPQLDRGDRVRFNGIYEWNAKGGVVHWTHHDPQGRHAGGWLEYRGQRYD</sequence>
<proteinExistence type="predicted"/>
<dbReference type="AlphaFoldDB" id="U2EKZ8"/>
<reference evidence="1 2" key="2">
    <citation type="journal article" date="2013" name="PLoS ONE">
        <title>INDIGO - INtegrated Data Warehouse of MIcrobial GenOmes with Examples from the Red Sea Extremophiles.</title>
        <authorList>
            <person name="Alam I."/>
            <person name="Antunes A."/>
            <person name="Kamau A.A."/>
            <person name="Ba Alawi W."/>
            <person name="Kalkatawi M."/>
            <person name="Stingl U."/>
            <person name="Bajic V.B."/>
        </authorList>
    </citation>
    <scope>NUCLEOTIDE SEQUENCE [LARGE SCALE GENOMIC DNA]</scope>
    <source>
        <strain evidence="1 2">E1L3A</strain>
    </source>
</reference>
<comment type="caution">
    <text evidence="1">The sequence shown here is derived from an EMBL/GenBank/DDBJ whole genome shotgun (WGS) entry which is preliminary data.</text>
</comment>
<reference evidence="1 2" key="1">
    <citation type="journal article" date="2011" name="J. Bacteriol.">
        <title>Genome sequence of Salinisphaera shabanensis, a gammaproteobacterium from the harsh, variable environment of the brine-seawater interface of the Shaban Deep in the Red Sea.</title>
        <authorList>
            <person name="Antunes A."/>
            <person name="Alam I."/>
            <person name="Bajic V.B."/>
            <person name="Stingl U."/>
        </authorList>
    </citation>
    <scope>NUCLEOTIDE SEQUENCE [LARGE SCALE GENOMIC DNA]</scope>
    <source>
        <strain evidence="1 2">E1L3A</strain>
    </source>
</reference>
<dbReference type="eggNOG" id="COG1463">
    <property type="taxonomic scope" value="Bacteria"/>
</dbReference>
<evidence type="ECO:0000313" key="2">
    <source>
        <dbReference type="Proteomes" id="UP000006242"/>
    </source>
</evidence>
<accession>U2EKZ8</accession>
<evidence type="ECO:0008006" key="3">
    <source>
        <dbReference type="Google" id="ProtNLM"/>
    </source>
</evidence>